<dbReference type="VEuPathDB" id="TrichDB:TVAG_501290"/>
<name>A2GDE4_TRIV3</name>
<dbReference type="EMBL" id="DS115187">
    <property type="protein sequence ID" value="EAX84825.1"/>
    <property type="molecule type" value="Genomic_DNA"/>
</dbReference>
<dbReference type="VEuPathDB" id="TrichDB:TVAGG3_0820270"/>
<protein>
    <submittedName>
        <fullName evidence="1">Uncharacterized protein</fullName>
    </submittedName>
</protein>
<evidence type="ECO:0000313" key="1">
    <source>
        <dbReference type="EMBL" id="EAX84825.1"/>
    </source>
</evidence>
<organism evidence="1 2">
    <name type="scientific">Trichomonas vaginalis (strain ATCC PRA-98 / G3)</name>
    <dbReference type="NCBI Taxonomy" id="412133"/>
    <lineage>
        <taxon>Eukaryota</taxon>
        <taxon>Metamonada</taxon>
        <taxon>Parabasalia</taxon>
        <taxon>Trichomonadida</taxon>
        <taxon>Trichomonadidae</taxon>
        <taxon>Trichomonas</taxon>
    </lineage>
</organism>
<keyword evidence="2" id="KW-1185">Reference proteome</keyword>
<dbReference type="InParanoid" id="A2GDE4"/>
<gene>
    <name evidence="1" type="ORF">TVAG_501290</name>
</gene>
<reference evidence="1" key="2">
    <citation type="journal article" date="2007" name="Science">
        <title>Draft genome sequence of the sexually transmitted pathogen Trichomonas vaginalis.</title>
        <authorList>
            <person name="Carlton J.M."/>
            <person name="Hirt R.P."/>
            <person name="Silva J.C."/>
            <person name="Delcher A.L."/>
            <person name="Schatz M."/>
            <person name="Zhao Q."/>
            <person name="Wortman J.R."/>
            <person name="Bidwell S.L."/>
            <person name="Alsmark U.C.M."/>
            <person name="Besteiro S."/>
            <person name="Sicheritz-Ponten T."/>
            <person name="Noel C.J."/>
            <person name="Dacks J.B."/>
            <person name="Foster P.G."/>
            <person name="Simillion C."/>
            <person name="Van de Peer Y."/>
            <person name="Miranda-Saavedra D."/>
            <person name="Barton G.J."/>
            <person name="Westrop G.D."/>
            <person name="Mueller S."/>
            <person name="Dessi D."/>
            <person name="Fiori P.L."/>
            <person name="Ren Q."/>
            <person name="Paulsen I."/>
            <person name="Zhang H."/>
            <person name="Bastida-Corcuera F.D."/>
            <person name="Simoes-Barbosa A."/>
            <person name="Brown M.T."/>
            <person name="Hayes R.D."/>
            <person name="Mukherjee M."/>
            <person name="Okumura C.Y."/>
            <person name="Schneider R."/>
            <person name="Smith A.J."/>
            <person name="Vanacova S."/>
            <person name="Villalvazo M."/>
            <person name="Haas B.J."/>
            <person name="Pertea M."/>
            <person name="Feldblyum T.V."/>
            <person name="Utterback T.R."/>
            <person name="Shu C.L."/>
            <person name="Osoegawa K."/>
            <person name="de Jong P.J."/>
            <person name="Hrdy I."/>
            <person name="Horvathova L."/>
            <person name="Zubacova Z."/>
            <person name="Dolezal P."/>
            <person name="Malik S.B."/>
            <person name="Logsdon J.M. Jr."/>
            <person name="Henze K."/>
            <person name="Gupta A."/>
            <person name="Wang C.C."/>
            <person name="Dunne R.L."/>
            <person name="Upcroft J.A."/>
            <person name="Upcroft P."/>
            <person name="White O."/>
            <person name="Salzberg S.L."/>
            <person name="Tang P."/>
            <person name="Chiu C.-H."/>
            <person name="Lee Y.-S."/>
            <person name="Embley T.M."/>
            <person name="Coombs G.H."/>
            <person name="Mottram J.C."/>
            <person name="Tachezy J."/>
            <person name="Fraser-Liggett C.M."/>
            <person name="Johnson P.J."/>
        </authorList>
    </citation>
    <scope>NUCLEOTIDE SEQUENCE [LARGE SCALE GENOMIC DNA]</scope>
    <source>
        <strain evidence="1">G3</strain>
    </source>
</reference>
<reference evidence="1" key="1">
    <citation type="submission" date="2006-10" db="EMBL/GenBank/DDBJ databases">
        <authorList>
            <person name="Amadeo P."/>
            <person name="Zhao Q."/>
            <person name="Wortman J."/>
            <person name="Fraser-Liggett C."/>
            <person name="Carlton J."/>
        </authorList>
    </citation>
    <scope>NUCLEOTIDE SEQUENCE</scope>
    <source>
        <strain evidence="1">G3</strain>
    </source>
</reference>
<dbReference type="RefSeq" id="XP_001297755.1">
    <property type="nucleotide sequence ID" value="XM_001297754.1"/>
</dbReference>
<dbReference type="AlphaFoldDB" id="A2GDE4"/>
<accession>A2GDE4</accession>
<dbReference type="Proteomes" id="UP000001542">
    <property type="component" value="Unassembled WGS sequence"/>
</dbReference>
<evidence type="ECO:0000313" key="2">
    <source>
        <dbReference type="Proteomes" id="UP000001542"/>
    </source>
</evidence>
<dbReference type="SMR" id="A2GDE4"/>
<sequence>MAKRNKAIAVKFFQDNLNEFKDFCTHISYQDKDGFLGGPTAAQASNLLNYYQNM</sequence>
<dbReference type="KEGG" id="tva:4742459"/>
<proteinExistence type="predicted"/>